<dbReference type="VEuPathDB" id="FungiDB:PC110_g19219"/>
<dbReference type="AlphaFoldDB" id="A0A8T1TMW7"/>
<dbReference type="EMBL" id="JAENGZ010002786">
    <property type="protein sequence ID" value="KAG6942865.1"/>
    <property type="molecule type" value="Genomic_DNA"/>
</dbReference>
<comment type="caution">
    <text evidence="1">The sequence shown here is derived from an EMBL/GenBank/DDBJ whole genome shotgun (WGS) entry which is preliminary data.</text>
</comment>
<organism evidence="1 2">
    <name type="scientific">Phytophthora cactorum</name>
    <dbReference type="NCBI Taxonomy" id="29920"/>
    <lineage>
        <taxon>Eukaryota</taxon>
        <taxon>Sar</taxon>
        <taxon>Stramenopiles</taxon>
        <taxon>Oomycota</taxon>
        <taxon>Peronosporomycetes</taxon>
        <taxon>Peronosporales</taxon>
        <taxon>Peronosporaceae</taxon>
        <taxon>Phytophthora</taxon>
    </lineage>
</organism>
<proteinExistence type="predicted"/>
<reference evidence="1" key="1">
    <citation type="submission" date="2021-01" db="EMBL/GenBank/DDBJ databases">
        <title>Phytophthora aleatoria, a newly-described species from Pinus radiata is distinct from Phytophthora cactorum isolates based on comparative genomics.</title>
        <authorList>
            <person name="Mcdougal R."/>
            <person name="Panda P."/>
            <person name="Williams N."/>
            <person name="Studholme D.J."/>
        </authorList>
    </citation>
    <scope>NUCLEOTIDE SEQUENCE</scope>
    <source>
        <strain evidence="1">NZFS 3830</strain>
    </source>
</reference>
<evidence type="ECO:0000313" key="1">
    <source>
        <dbReference type="EMBL" id="KAG6942865.1"/>
    </source>
</evidence>
<sequence length="67" mass="6984">MKTATTLKIMKTLSISELKDALTALGVSTVTGSLRGEARRDELAKRLHQARVASGQVAGSGDGNEGE</sequence>
<dbReference type="OrthoDB" id="78236at2759"/>
<name>A0A8T1TMW7_9STRA</name>
<protein>
    <submittedName>
        <fullName evidence="1">Uncharacterized protein</fullName>
    </submittedName>
</protein>
<gene>
    <name evidence="1" type="ORF">JG687_00018817</name>
</gene>
<feature type="non-terminal residue" evidence="1">
    <location>
        <position position="1"/>
    </location>
</feature>
<evidence type="ECO:0000313" key="2">
    <source>
        <dbReference type="Proteomes" id="UP000688947"/>
    </source>
</evidence>
<dbReference type="Proteomes" id="UP000688947">
    <property type="component" value="Unassembled WGS sequence"/>
</dbReference>
<accession>A0A8T1TMW7</accession>